<organism evidence="1 2">
    <name type="scientific">Viridothelium virens</name>
    <name type="common">Speckled blister lichen</name>
    <name type="synonym">Trypethelium virens</name>
    <dbReference type="NCBI Taxonomy" id="1048519"/>
    <lineage>
        <taxon>Eukaryota</taxon>
        <taxon>Fungi</taxon>
        <taxon>Dikarya</taxon>
        <taxon>Ascomycota</taxon>
        <taxon>Pezizomycotina</taxon>
        <taxon>Dothideomycetes</taxon>
        <taxon>Dothideomycetes incertae sedis</taxon>
        <taxon>Trypetheliales</taxon>
        <taxon>Trypetheliaceae</taxon>
        <taxon>Viridothelium</taxon>
    </lineage>
</organism>
<dbReference type="OrthoDB" id="3510794at2759"/>
<gene>
    <name evidence="1" type="ORF">EV356DRAFT_535833</name>
</gene>
<reference evidence="1" key="1">
    <citation type="journal article" date="2020" name="Stud. Mycol.">
        <title>101 Dothideomycetes genomes: a test case for predicting lifestyles and emergence of pathogens.</title>
        <authorList>
            <person name="Haridas S."/>
            <person name="Albert R."/>
            <person name="Binder M."/>
            <person name="Bloem J."/>
            <person name="Labutti K."/>
            <person name="Salamov A."/>
            <person name="Andreopoulos B."/>
            <person name="Baker S."/>
            <person name="Barry K."/>
            <person name="Bills G."/>
            <person name="Bluhm B."/>
            <person name="Cannon C."/>
            <person name="Castanera R."/>
            <person name="Culley D."/>
            <person name="Daum C."/>
            <person name="Ezra D."/>
            <person name="Gonzalez J."/>
            <person name="Henrissat B."/>
            <person name="Kuo A."/>
            <person name="Liang C."/>
            <person name="Lipzen A."/>
            <person name="Lutzoni F."/>
            <person name="Magnuson J."/>
            <person name="Mondo S."/>
            <person name="Nolan M."/>
            <person name="Ohm R."/>
            <person name="Pangilinan J."/>
            <person name="Park H.-J."/>
            <person name="Ramirez L."/>
            <person name="Alfaro M."/>
            <person name="Sun H."/>
            <person name="Tritt A."/>
            <person name="Yoshinaga Y."/>
            <person name="Zwiers L.-H."/>
            <person name="Turgeon B."/>
            <person name="Goodwin S."/>
            <person name="Spatafora J."/>
            <person name="Crous P."/>
            <person name="Grigoriev I."/>
        </authorList>
    </citation>
    <scope>NUCLEOTIDE SEQUENCE</scope>
    <source>
        <strain evidence="1">Tuck. ex Michener</strain>
    </source>
</reference>
<evidence type="ECO:0000313" key="2">
    <source>
        <dbReference type="Proteomes" id="UP000800092"/>
    </source>
</evidence>
<dbReference type="AlphaFoldDB" id="A0A6A6GZT7"/>
<dbReference type="EMBL" id="ML991832">
    <property type="protein sequence ID" value="KAF2231010.1"/>
    <property type="molecule type" value="Genomic_DNA"/>
</dbReference>
<sequence>MQQPEKATNVRLSAAKHAYNGTLFKFPRELRDMIYLQSLDWEDPVRIWKKLRDWERQYELLEFDNWQFGTDRDGESIPALERHMAVMPQWGLVTPAILLLNREITAEVLELIKKQKRCLTLDLCDPFLKRSGEIPSDITQLIGRDTFCQIMEFDIELRFIPSGYNSNWLHWLAEFQDHCRIFLKDTPRRHFCISVSVDDDRKSLAERHPETCSPYLCDWAVGGLYGWTRPPHRPKINILQIVSAFSKHGRATLSSSTFFADCGFGMSFDWRYNISEVRDFELSD</sequence>
<proteinExistence type="predicted"/>
<keyword evidence="2" id="KW-1185">Reference proteome</keyword>
<evidence type="ECO:0000313" key="1">
    <source>
        <dbReference type="EMBL" id="KAF2231010.1"/>
    </source>
</evidence>
<name>A0A6A6GZT7_VIRVR</name>
<dbReference type="Proteomes" id="UP000800092">
    <property type="component" value="Unassembled WGS sequence"/>
</dbReference>
<protein>
    <submittedName>
        <fullName evidence="1">Uncharacterized protein</fullName>
    </submittedName>
</protein>
<accession>A0A6A6GZT7</accession>